<organism evidence="4 5">
    <name type="scientific">Bagarius yarrelli</name>
    <name type="common">Goonch</name>
    <name type="synonym">Bagrus yarrelli</name>
    <dbReference type="NCBI Taxonomy" id="175774"/>
    <lineage>
        <taxon>Eukaryota</taxon>
        <taxon>Metazoa</taxon>
        <taxon>Chordata</taxon>
        <taxon>Craniata</taxon>
        <taxon>Vertebrata</taxon>
        <taxon>Euteleostomi</taxon>
        <taxon>Actinopterygii</taxon>
        <taxon>Neopterygii</taxon>
        <taxon>Teleostei</taxon>
        <taxon>Ostariophysi</taxon>
        <taxon>Siluriformes</taxon>
        <taxon>Sisoridae</taxon>
        <taxon>Sisorinae</taxon>
        <taxon>Bagarius</taxon>
    </lineage>
</organism>
<dbReference type="SMART" id="SM00498">
    <property type="entry name" value="FH2"/>
    <property type="match status" value="1"/>
</dbReference>
<feature type="compositionally biased region" description="Basic and acidic residues" evidence="2">
    <location>
        <begin position="91"/>
        <end position="101"/>
    </location>
</feature>
<name>A0A556V2Y7_BAGYA</name>
<feature type="coiled-coil region" evidence="1">
    <location>
        <begin position="771"/>
        <end position="798"/>
    </location>
</feature>
<dbReference type="InterPro" id="IPR051425">
    <property type="entry name" value="Formin_Homology"/>
</dbReference>
<feature type="compositionally biased region" description="Polar residues" evidence="2">
    <location>
        <begin position="110"/>
        <end position="119"/>
    </location>
</feature>
<dbReference type="Proteomes" id="UP000319801">
    <property type="component" value="Unassembled WGS sequence"/>
</dbReference>
<feature type="domain" description="FH2" evidence="3">
    <location>
        <begin position="1089"/>
        <end position="1395"/>
    </location>
</feature>
<accession>A0A556V2Y7</accession>
<feature type="region of interest" description="Disordered" evidence="2">
    <location>
        <begin position="490"/>
        <end position="516"/>
    </location>
</feature>
<gene>
    <name evidence="4" type="ORF">Baya_12425</name>
</gene>
<feature type="region of interest" description="Disordered" evidence="2">
    <location>
        <begin position="593"/>
        <end position="623"/>
    </location>
</feature>
<dbReference type="PANTHER" id="PTHR45725:SF1">
    <property type="entry name" value="DISHEVELLED ASSOCIATED ACTIVATOR OF MORPHOGENESIS, ISOFORM D"/>
    <property type="match status" value="1"/>
</dbReference>
<dbReference type="Pfam" id="PF02181">
    <property type="entry name" value="FH2"/>
    <property type="match status" value="2"/>
</dbReference>
<feature type="compositionally biased region" description="Basic and acidic residues" evidence="2">
    <location>
        <begin position="154"/>
        <end position="167"/>
    </location>
</feature>
<sequence length="1425" mass="157649">MQTIQTIETQFPMLQEIFHPSAFNSYKRYRRKSSLTSLVRKQNQLQIGSDLKSESCAALPGQAEHPRYSRSSSIPGCETPNRAYGRVKIQNQEERRENAKEIKKKPPPFSSTIIASRVTSSEHRGTETEGERLQQCERQRKAEGVKQNGEAETEQQRQKKQECETENTRSSLIAKGVRLLRNMGNQEAKQKKAGASRVHRGSSECILEGYEFDDKDVKGSKKKFQDKIKKRSTDLAKKMSKTKSSRSSVLANIHNQKKLPQETATRNVGIKENDCGNGDSSISEQDLQSGTPDSDLEKAYWQFPGSRQSSLEMSMEDGMKGSSRSGSDTDPCSFYSASENQDILTDNNKMTIGLQQWSNGVGKAGKPETIRVVEDIKQSKGRKDDILSLATGAEVPHTPFSLDKVIYGKKETLENSQISNSTGSPGGTKILHSHIVAPVTNTVTNTTMAFTKTKENSSVNIKDTSKHSKFYKGLSSLSLFEEDLKENSNLTQSLDNSRDSNRQFTNLNLDPETVQQKTFIPPKSVSTVDLIASSEEHDVFMEQTRSSRTVQERRKSTGTLLNRQLMESIADKPHKSWSPGVKMYPTIQPSYVKTTTRQLSSPPHSPRATPTQSPKFPRKLSQDLSLTQGTFRADRWRTHRQRSCSIASPAGFYSTWHRGFNGCYELSQREYHTFVNLQSSANFQETTRTTFQDVFLGRSLLERCMAANTNTENDGDDDDNDDDDEEAEKICSQFLALGVLQPFDSLRGGDPFHKPSFNCKSTVPDQNSVQIDELQKTIEQLREKIRCLEHECRTLNTSEEILTEMVAGGVNLGQASAKMNEGMISYEVRSVQTSPIVEDFRFAVPLIDHSGACDLTNCTTSSVVELQKCQSLQQKPPTQSLPPHPHPILTGPSVSSTFPQVASALGATESAVKPSLVPPASIPTQSPPPLSNPAFGPPQPLSGIVPPPPPPPPGILPPTPPPLIGIVPPLPLPEIGPLHPPPLPGLVPPPPPPLPVIGPPPPPPLPGFGPPPPPPLPGFGPPPPLPGIGPPPPPPLPGFGPPPPLPGIGPPPPPPPPGLGPPPPAGNRLFSPPSLGLMSVGSSQDSSPLKAVIEPPRPMKPLYWSRIQLHAKKEPNTHLVWEKVTEPHVDFEEFVELFARIAVKEKKKPISDTISKSKTKQVVKVLSNKRSQAVGILMSSLHLDMKDIQHAVLMMDLALVDLETLQALYENTLSCSTGVLQVLGLILAFGNFMNGGNRSRGQADGFTLDVLPKLKDVKSRDAGQDTCVFPLPEPQDLFQASQMKFDDFRRDLYKLLRKDLNACSSEMEKVCAACLDEHLQPFKDTMVEFLTRVQPKGEEKEVSPHTFFTVWYEFSSDFKELWKRENKQLLKQRLKAAEETIRQTREKSTISVKPKHASGMVSILDIFFIYTSKQCYILLMELKNY</sequence>
<dbReference type="SUPFAM" id="SSF101447">
    <property type="entry name" value="Formin homology 2 domain (FH2 domain)"/>
    <property type="match status" value="1"/>
</dbReference>
<feature type="compositionally biased region" description="Polar residues" evidence="2">
    <location>
        <begin position="502"/>
        <end position="516"/>
    </location>
</feature>
<dbReference type="InterPro" id="IPR042201">
    <property type="entry name" value="FH2_Formin_sf"/>
</dbReference>
<feature type="region of interest" description="Disordered" evidence="2">
    <location>
        <begin position="914"/>
        <end position="960"/>
    </location>
</feature>
<feature type="region of interest" description="Disordered" evidence="2">
    <location>
        <begin position="49"/>
        <end position="170"/>
    </location>
</feature>
<comment type="caution">
    <text evidence="4">The sequence shown here is derived from an EMBL/GenBank/DDBJ whole genome shotgun (WGS) entry which is preliminary data.</text>
</comment>
<evidence type="ECO:0000259" key="3">
    <source>
        <dbReference type="SMART" id="SM00498"/>
    </source>
</evidence>
<dbReference type="Gene3D" id="1.20.58.2220">
    <property type="entry name" value="Formin, FH2 domain"/>
    <property type="match status" value="2"/>
</dbReference>
<dbReference type="InterPro" id="IPR015425">
    <property type="entry name" value="FH2_Formin"/>
</dbReference>
<feature type="compositionally biased region" description="Basic and acidic residues" evidence="2">
    <location>
        <begin position="120"/>
        <end position="144"/>
    </location>
</feature>
<feature type="coiled-coil region" evidence="1">
    <location>
        <begin position="1359"/>
        <end position="1387"/>
    </location>
</feature>
<protein>
    <submittedName>
        <fullName evidence="4">Formin-2</fullName>
    </submittedName>
</protein>
<dbReference type="PANTHER" id="PTHR45725">
    <property type="entry name" value="FORMIN HOMOLOGY 2 FAMILY MEMBER"/>
    <property type="match status" value="1"/>
</dbReference>
<keyword evidence="1" id="KW-0175">Coiled coil</keyword>
<reference evidence="4 5" key="1">
    <citation type="journal article" date="2019" name="Genome Biol. Evol.">
        <title>Whole-Genome Sequencing of the Giant Devil Catfish, Bagarius yarrelli.</title>
        <authorList>
            <person name="Jiang W."/>
            <person name="Lv Y."/>
            <person name="Cheng L."/>
            <person name="Yang K."/>
            <person name="Chao B."/>
            <person name="Wang X."/>
            <person name="Li Y."/>
            <person name="Pan X."/>
            <person name="You X."/>
            <person name="Zhang Y."/>
            <person name="Yang J."/>
            <person name="Li J."/>
            <person name="Zhang X."/>
            <person name="Liu S."/>
            <person name="Sun C."/>
            <person name="Yang J."/>
            <person name="Shi Q."/>
        </authorList>
    </citation>
    <scope>NUCLEOTIDE SEQUENCE [LARGE SCALE GENOMIC DNA]</scope>
    <source>
        <strain evidence="4">JWS20170419001</strain>
        <tissue evidence="4">Muscle</tissue>
    </source>
</reference>
<evidence type="ECO:0000256" key="1">
    <source>
        <dbReference type="SAM" id="Coils"/>
    </source>
</evidence>
<feature type="compositionally biased region" description="Polar residues" evidence="2">
    <location>
        <begin position="593"/>
        <end position="614"/>
    </location>
</feature>
<feature type="region of interest" description="Disordered" evidence="2">
    <location>
        <begin position="998"/>
        <end position="1094"/>
    </location>
</feature>
<feature type="compositionally biased region" description="Pro residues" evidence="2">
    <location>
        <begin position="916"/>
        <end position="960"/>
    </location>
</feature>
<proteinExistence type="predicted"/>
<evidence type="ECO:0000256" key="2">
    <source>
        <dbReference type="SAM" id="MobiDB-lite"/>
    </source>
</evidence>
<dbReference type="OrthoDB" id="427644at2759"/>
<evidence type="ECO:0000313" key="5">
    <source>
        <dbReference type="Proteomes" id="UP000319801"/>
    </source>
</evidence>
<feature type="region of interest" description="Disordered" evidence="2">
    <location>
        <begin position="874"/>
        <end position="895"/>
    </location>
</feature>
<evidence type="ECO:0000313" key="4">
    <source>
        <dbReference type="EMBL" id="TSS85083.1"/>
    </source>
</evidence>
<feature type="compositionally biased region" description="Pro residues" evidence="2">
    <location>
        <begin position="998"/>
        <end position="1065"/>
    </location>
</feature>
<keyword evidence="5" id="KW-1185">Reference proteome</keyword>
<feature type="compositionally biased region" description="Polar residues" evidence="2">
    <location>
        <begin position="278"/>
        <end position="292"/>
    </location>
</feature>
<feature type="compositionally biased region" description="Polar residues" evidence="2">
    <location>
        <begin position="322"/>
        <end position="332"/>
    </location>
</feature>
<feature type="region of interest" description="Disordered" evidence="2">
    <location>
        <begin position="229"/>
        <end position="332"/>
    </location>
</feature>
<dbReference type="PRINTS" id="PR01217">
    <property type="entry name" value="PRICHEXTENSN"/>
</dbReference>
<dbReference type="EMBL" id="VCAZ01000105">
    <property type="protein sequence ID" value="TSS85083.1"/>
    <property type="molecule type" value="Genomic_DNA"/>
</dbReference>